<name>A0AAW3ZIW7_9GAMM</name>
<evidence type="ECO:0000313" key="3">
    <source>
        <dbReference type="Proteomes" id="UP000613768"/>
    </source>
</evidence>
<dbReference type="RefSeq" id="WP_192027977.1">
    <property type="nucleotide sequence ID" value="NZ_JACYTR010000003.1"/>
</dbReference>
<dbReference type="Proteomes" id="UP000613768">
    <property type="component" value="Unassembled WGS sequence"/>
</dbReference>
<feature type="region of interest" description="Disordered" evidence="1">
    <location>
        <begin position="1"/>
        <end position="44"/>
    </location>
</feature>
<dbReference type="AlphaFoldDB" id="A0AAW3ZIW7"/>
<sequence length="95" mass="10087">MPRQRKPAAEAATAKTATPSTSASASANKWPARKSSDRGATLTHERLDEQLEAFRKAGGKIEVLGTTRSLRNIDVPQDQPAANAPAATPAPRRGR</sequence>
<organism evidence="2 3">
    <name type="scientific">Pseudomarimonas arenosa</name>
    <dbReference type="NCBI Taxonomy" id="2774145"/>
    <lineage>
        <taxon>Bacteria</taxon>
        <taxon>Pseudomonadati</taxon>
        <taxon>Pseudomonadota</taxon>
        <taxon>Gammaproteobacteria</taxon>
        <taxon>Lysobacterales</taxon>
        <taxon>Lysobacteraceae</taxon>
        <taxon>Pseudomarimonas</taxon>
    </lineage>
</organism>
<feature type="region of interest" description="Disordered" evidence="1">
    <location>
        <begin position="67"/>
        <end position="95"/>
    </location>
</feature>
<evidence type="ECO:0000256" key="1">
    <source>
        <dbReference type="SAM" id="MobiDB-lite"/>
    </source>
</evidence>
<proteinExistence type="predicted"/>
<keyword evidence="3" id="KW-1185">Reference proteome</keyword>
<evidence type="ECO:0000313" key="2">
    <source>
        <dbReference type="EMBL" id="MBD8524632.1"/>
    </source>
</evidence>
<protein>
    <submittedName>
        <fullName evidence="2">Uncharacterized protein</fullName>
    </submittedName>
</protein>
<reference evidence="2 3" key="1">
    <citation type="submission" date="2020-09" db="EMBL/GenBank/DDBJ databases">
        <title>Pseudoxanthomonas sp. CAU 1598 isolated from sand of Yaerae Beach.</title>
        <authorList>
            <person name="Kim W."/>
        </authorList>
    </citation>
    <scope>NUCLEOTIDE SEQUENCE [LARGE SCALE GENOMIC DNA]</scope>
    <source>
        <strain evidence="2 3">CAU 1598</strain>
    </source>
</reference>
<gene>
    <name evidence="2" type="ORF">IFO71_02660</name>
</gene>
<feature type="compositionally biased region" description="Low complexity" evidence="1">
    <location>
        <begin position="9"/>
        <end position="27"/>
    </location>
</feature>
<comment type="caution">
    <text evidence="2">The sequence shown here is derived from an EMBL/GenBank/DDBJ whole genome shotgun (WGS) entry which is preliminary data.</text>
</comment>
<feature type="compositionally biased region" description="Low complexity" evidence="1">
    <location>
        <begin position="80"/>
        <end position="95"/>
    </location>
</feature>
<dbReference type="EMBL" id="JACYTR010000003">
    <property type="protein sequence ID" value="MBD8524632.1"/>
    <property type="molecule type" value="Genomic_DNA"/>
</dbReference>
<accession>A0AAW3ZIW7</accession>